<dbReference type="Proteomes" id="UP000433483">
    <property type="component" value="Unassembled WGS sequence"/>
</dbReference>
<dbReference type="InterPro" id="IPR012337">
    <property type="entry name" value="RNaseH-like_sf"/>
</dbReference>
<gene>
    <name evidence="10" type="ORF">PF001_g1043</name>
    <name evidence="9" type="ORF">PF002_g1535</name>
    <name evidence="8" type="ORF">PF005_g1311</name>
    <name evidence="7" type="ORF">PF006_g1044</name>
    <name evidence="6" type="ORF">PF007_g1239</name>
    <name evidence="4" type="ORF">PF009_g1337</name>
    <name evidence="5" type="ORF">PF011_g5549</name>
</gene>
<feature type="domain" description="Integrase catalytic" evidence="3">
    <location>
        <begin position="176"/>
        <end position="351"/>
    </location>
</feature>
<proteinExistence type="predicted"/>
<evidence type="ECO:0000313" key="5">
    <source>
        <dbReference type="EMBL" id="KAE9020114.1"/>
    </source>
</evidence>
<dbReference type="EMBL" id="QXGB01000032">
    <property type="protein sequence ID" value="KAE9235772.1"/>
    <property type="molecule type" value="Genomic_DNA"/>
</dbReference>
<evidence type="ECO:0000313" key="10">
    <source>
        <dbReference type="EMBL" id="KAE9329129.1"/>
    </source>
</evidence>
<dbReference type="InterPro" id="IPR039537">
    <property type="entry name" value="Retrotran_Ty1/copia-like"/>
</dbReference>
<dbReference type="EMBL" id="QXGF01000031">
    <property type="protein sequence ID" value="KAE8949085.1"/>
    <property type="molecule type" value="Genomic_DNA"/>
</dbReference>
<dbReference type="InterPro" id="IPR036397">
    <property type="entry name" value="RNaseH_sf"/>
</dbReference>
<reference evidence="11 12" key="1">
    <citation type="submission" date="2018-08" db="EMBL/GenBank/DDBJ databases">
        <title>Genomic investigation of the strawberry pathogen Phytophthora fragariae indicates pathogenicity is determined by transcriptional variation in three key races.</title>
        <authorList>
            <person name="Adams T.M."/>
            <person name="Armitage A.D."/>
            <person name="Sobczyk M.K."/>
            <person name="Bates H.J."/>
            <person name="Dunwell J.M."/>
            <person name="Nellist C.F."/>
            <person name="Harrison R.J."/>
        </authorList>
    </citation>
    <scope>NUCLEOTIDE SEQUENCE [LARGE SCALE GENOMIC DNA]</scope>
    <source>
        <strain evidence="10 13">A4</strain>
        <strain evidence="9 14">BC-1</strain>
        <strain evidence="8 12">NOV-27</strain>
        <strain evidence="7 15">NOV-5</strain>
        <strain evidence="6 16">NOV-71</strain>
        <strain evidence="4 11">NOV-9</strain>
        <strain evidence="5 17">SCRP245</strain>
    </source>
</reference>
<evidence type="ECO:0000256" key="2">
    <source>
        <dbReference type="ARBA" id="ARBA00022801"/>
    </source>
</evidence>
<dbReference type="InterPro" id="IPR001584">
    <property type="entry name" value="Integrase_cat-core"/>
</dbReference>
<dbReference type="Proteomes" id="UP000429523">
    <property type="component" value="Unassembled WGS sequence"/>
</dbReference>
<evidence type="ECO:0000313" key="6">
    <source>
        <dbReference type="EMBL" id="KAE9138817.1"/>
    </source>
</evidence>
<dbReference type="PANTHER" id="PTHR42648:SF28">
    <property type="entry name" value="TRANSPOSON-ENCODED PROTEIN WITH RIBONUCLEASE H-LIKE AND RETROVIRUS ZINC FINGER-LIKE DOMAINS"/>
    <property type="match status" value="1"/>
</dbReference>
<dbReference type="Proteomes" id="UP000437068">
    <property type="component" value="Unassembled WGS sequence"/>
</dbReference>
<dbReference type="GO" id="GO:0003676">
    <property type="term" value="F:nucleic acid binding"/>
    <property type="evidence" value="ECO:0007669"/>
    <property type="project" value="InterPro"/>
</dbReference>
<accession>A0A6A3UX40</accession>
<evidence type="ECO:0000313" key="17">
    <source>
        <dbReference type="Proteomes" id="UP000460718"/>
    </source>
</evidence>
<dbReference type="OrthoDB" id="111524at2759"/>
<evidence type="ECO:0000313" key="7">
    <source>
        <dbReference type="EMBL" id="KAE9154951.1"/>
    </source>
</evidence>
<evidence type="ECO:0000256" key="1">
    <source>
        <dbReference type="ARBA" id="ARBA00022723"/>
    </source>
</evidence>
<dbReference type="GO" id="GO:0016787">
    <property type="term" value="F:hydrolase activity"/>
    <property type="evidence" value="ECO:0007669"/>
    <property type="project" value="UniProtKB-KW"/>
</dbReference>
<evidence type="ECO:0000313" key="12">
    <source>
        <dbReference type="Proteomes" id="UP000433483"/>
    </source>
</evidence>
<dbReference type="EMBL" id="QXGE01000024">
    <property type="protein sequence ID" value="KAE9329129.1"/>
    <property type="molecule type" value="Genomic_DNA"/>
</dbReference>
<evidence type="ECO:0000313" key="11">
    <source>
        <dbReference type="Proteomes" id="UP000429523"/>
    </source>
</evidence>
<evidence type="ECO:0000313" key="15">
    <source>
        <dbReference type="Proteomes" id="UP000440732"/>
    </source>
</evidence>
<evidence type="ECO:0000313" key="8">
    <source>
        <dbReference type="EMBL" id="KAE9235772.1"/>
    </source>
</evidence>
<dbReference type="PROSITE" id="PS50994">
    <property type="entry name" value="INTEGRASE"/>
    <property type="match status" value="1"/>
</dbReference>
<dbReference type="Proteomes" id="UP000460718">
    <property type="component" value="Unassembled WGS sequence"/>
</dbReference>
<evidence type="ECO:0000313" key="13">
    <source>
        <dbReference type="Proteomes" id="UP000437068"/>
    </source>
</evidence>
<evidence type="ECO:0000313" key="16">
    <source>
        <dbReference type="Proteomes" id="UP000441208"/>
    </source>
</evidence>
<name>A0A6A3UX40_9STRA</name>
<dbReference type="EMBL" id="QXFW01000219">
    <property type="protein sequence ID" value="KAE9020114.1"/>
    <property type="molecule type" value="Genomic_DNA"/>
</dbReference>
<organism evidence="7 15">
    <name type="scientific">Phytophthora fragariae</name>
    <dbReference type="NCBI Taxonomy" id="53985"/>
    <lineage>
        <taxon>Eukaryota</taxon>
        <taxon>Sar</taxon>
        <taxon>Stramenopiles</taxon>
        <taxon>Oomycota</taxon>
        <taxon>Peronosporomycetes</taxon>
        <taxon>Peronosporales</taxon>
        <taxon>Peronosporaceae</taxon>
        <taxon>Phytophthora</taxon>
    </lineage>
</organism>
<evidence type="ECO:0000313" key="9">
    <source>
        <dbReference type="EMBL" id="KAE9256870.1"/>
    </source>
</evidence>
<sequence>MTSTRAVSPPVQVTVADDRTITVDTVGTLCLDTLVYLHNSKFTRRIYISNVYIVPGLSVTLLSLANLIQAGNTVRFEDNIWTVTRGKRRYPVLQAFEHNGVYAVATPEHQFRTAVVHAFAAAVQHESLMHAHRRLGHLNYDDCRNLALGTAVTDVNVARGPAPGKCTAFALAKATIAHAPSRRTSDTTAAAAVCHVDLSGPLAKSYHGSLYYMVAVWRGYVKVYGLKTKNDATARTNDFLRFIERQASVPVSEIKVIRTDGGTEFRNQDFRRLVGAEGMRHQHTTRYRSSQNGVAERAIRTLTEMAAAMMIEARLPHYLWEDALQHAAYIRNRVPKRGQSQSPHQHLFGSTPNLSKLPVFGQSMAVRTPEEVRRKHFRFYGRGAVGAFVVFNEDTKGYKVYVPGYGRPIKETTDVIVLDTLLYDEIVLDDDASPPPEGGGEDDHQADELVDEAAIALPSSNGRDPSRMRDVTAILRDTSLPKAVVDAAHGTPALTDRRRSERISAREITTSFLCLAELIREPLNMVEARRSPQWEQWRQAITVEIAALKVNNTFTLIDLPPAAHVLNNTVQFRLKTGPDGKIVQYKARVCARGDLQIYMVDYIETHDPVADLVCVRVFFVLVDKLQMTIRQGDVPAAHLKADVKETIYVRQVKEFEEPGQEHKVWELNKALYGLKQAGRQWNIEIDNYLRGYGLKPSNGDACLYHMLIGGGLLLVCLYVDDILVAHTDQEQVLRLMTGLSMSSRISCFAAVSNTIT</sequence>
<dbReference type="EMBL" id="QXFZ01000029">
    <property type="protein sequence ID" value="KAE9138817.1"/>
    <property type="molecule type" value="Genomic_DNA"/>
</dbReference>
<keyword evidence="2" id="KW-0378">Hydrolase</keyword>
<dbReference type="Pfam" id="PF07727">
    <property type="entry name" value="RVT_2"/>
    <property type="match status" value="1"/>
</dbReference>
<evidence type="ECO:0000313" key="14">
    <source>
        <dbReference type="Proteomes" id="UP000440367"/>
    </source>
</evidence>
<evidence type="ECO:0000313" key="4">
    <source>
        <dbReference type="EMBL" id="KAE8949085.1"/>
    </source>
</evidence>
<dbReference type="InterPro" id="IPR013103">
    <property type="entry name" value="RVT_2"/>
</dbReference>
<dbReference type="SUPFAM" id="SSF56672">
    <property type="entry name" value="DNA/RNA polymerases"/>
    <property type="match status" value="1"/>
</dbReference>
<dbReference type="Proteomes" id="UP000441208">
    <property type="component" value="Unassembled WGS sequence"/>
</dbReference>
<dbReference type="GO" id="GO:0015074">
    <property type="term" value="P:DNA integration"/>
    <property type="evidence" value="ECO:0007669"/>
    <property type="project" value="InterPro"/>
</dbReference>
<evidence type="ECO:0000259" key="3">
    <source>
        <dbReference type="PROSITE" id="PS50994"/>
    </source>
</evidence>
<dbReference type="PANTHER" id="PTHR42648">
    <property type="entry name" value="TRANSPOSASE, PUTATIVE-RELATED"/>
    <property type="match status" value="1"/>
</dbReference>
<dbReference type="Gene3D" id="3.30.420.10">
    <property type="entry name" value="Ribonuclease H-like superfamily/Ribonuclease H"/>
    <property type="match status" value="1"/>
</dbReference>
<protein>
    <recommendedName>
        <fullName evidence="3">Integrase catalytic domain-containing protein</fullName>
    </recommendedName>
</protein>
<comment type="caution">
    <text evidence="7">The sequence shown here is derived from an EMBL/GenBank/DDBJ whole genome shotgun (WGS) entry which is preliminary data.</text>
</comment>
<dbReference type="EMBL" id="QXGA01000025">
    <property type="protein sequence ID" value="KAE9154951.1"/>
    <property type="molecule type" value="Genomic_DNA"/>
</dbReference>
<dbReference type="EMBL" id="QXGD01000037">
    <property type="protein sequence ID" value="KAE9256870.1"/>
    <property type="molecule type" value="Genomic_DNA"/>
</dbReference>
<dbReference type="Proteomes" id="UP000440732">
    <property type="component" value="Unassembled WGS sequence"/>
</dbReference>
<dbReference type="GO" id="GO:0046872">
    <property type="term" value="F:metal ion binding"/>
    <property type="evidence" value="ECO:0007669"/>
    <property type="project" value="UniProtKB-KW"/>
</dbReference>
<keyword evidence="1" id="KW-0479">Metal-binding</keyword>
<dbReference type="AlphaFoldDB" id="A0A6A3UX40"/>
<dbReference type="SUPFAM" id="SSF53098">
    <property type="entry name" value="Ribonuclease H-like"/>
    <property type="match status" value="1"/>
</dbReference>
<keyword evidence="12" id="KW-1185">Reference proteome</keyword>
<dbReference type="Proteomes" id="UP000440367">
    <property type="component" value="Unassembled WGS sequence"/>
</dbReference>
<dbReference type="InterPro" id="IPR043502">
    <property type="entry name" value="DNA/RNA_pol_sf"/>
</dbReference>